<accession>A0ABT7Y3Q8</accession>
<protein>
    <submittedName>
        <fullName evidence="6">LysR family transcriptional regulator</fullName>
    </submittedName>
</protein>
<dbReference type="InterPro" id="IPR036390">
    <property type="entry name" value="WH_DNA-bd_sf"/>
</dbReference>
<dbReference type="RefSeq" id="WP_289962736.1">
    <property type="nucleotide sequence ID" value="NZ_JAUEOZ010000002.1"/>
</dbReference>
<comment type="caution">
    <text evidence="6">The sequence shown here is derived from an EMBL/GenBank/DDBJ whole genome shotgun (WGS) entry which is preliminary data.</text>
</comment>
<evidence type="ECO:0000259" key="5">
    <source>
        <dbReference type="PROSITE" id="PS50931"/>
    </source>
</evidence>
<name>A0ABT7Y3Q8_9VIBR</name>
<dbReference type="Pfam" id="PF00126">
    <property type="entry name" value="HTH_1"/>
    <property type="match status" value="1"/>
</dbReference>
<keyword evidence="4" id="KW-0804">Transcription</keyword>
<dbReference type="CDD" id="cd08422">
    <property type="entry name" value="PBP2_CrgA_like"/>
    <property type="match status" value="1"/>
</dbReference>
<evidence type="ECO:0000313" key="6">
    <source>
        <dbReference type="EMBL" id="MDN2482682.1"/>
    </source>
</evidence>
<reference evidence="6" key="1">
    <citation type="submission" date="2024-05" db="EMBL/GenBank/DDBJ databases">
        <title>Genome Sequences of Four Agar- Degrading Marine Bacteria.</title>
        <authorList>
            <person name="Phillips E.K."/>
            <person name="Shaffer J.C."/>
            <person name="Henson M.W."/>
            <person name="Temperton B."/>
            <person name="Thrash C.J."/>
            <person name="Martin M.O."/>
        </authorList>
    </citation>
    <scope>NUCLEOTIDE SEQUENCE</scope>
    <source>
        <strain evidence="6">EKP203</strain>
    </source>
</reference>
<dbReference type="Gene3D" id="3.40.190.290">
    <property type="match status" value="1"/>
</dbReference>
<dbReference type="EMBL" id="JAUEOZ010000002">
    <property type="protein sequence ID" value="MDN2482682.1"/>
    <property type="molecule type" value="Genomic_DNA"/>
</dbReference>
<dbReference type="InterPro" id="IPR005119">
    <property type="entry name" value="LysR_subst-bd"/>
</dbReference>
<dbReference type="Pfam" id="PF03466">
    <property type="entry name" value="LysR_substrate"/>
    <property type="match status" value="1"/>
</dbReference>
<dbReference type="PROSITE" id="PS50931">
    <property type="entry name" value="HTH_LYSR"/>
    <property type="match status" value="1"/>
</dbReference>
<keyword evidence="7" id="KW-1185">Reference proteome</keyword>
<gene>
    <name evidence="6" type="ORF">QWJ08_15190</name>
</gene>
<keyword evidence="2" id="KW-0805">Transcription regulation</keyword>
<dbReference type="InterPro" id="IPR000847">
    <property type="entry name" value="LysR_HTH_N"/>
</dbReference>
<evidence type="ECO:0000256" key="4">
    <source>
        <dbReference type="ARBA" id="ARBA00023163"/>
    </source>
</evidence>
<organism evidence="6 7">
    <name type="scientific">Vibrio agarivorans</name>
    <dbReference type="NCBI Taxonomy" id="153622"/>
    <lineage>
        <taxon>Bacteria</taxon>
        <taxon>Pseudomonadati</taxon>
        <taxon>Pseudomonadota</taxon>
        <taxon>Gammaproteobacteria</taxon>
        <taxon>Vibrionales</taxon>
        <taxon>Vibrionaceae</taxon>
        <taxon>Vibrio</taxon>
    </lineage>
</organism>
<comment type="similarity">
    <text evidence="1">Belongs to the LysR transcriptional regulatory family.</text>
</comment>
<dbReference type="InterPro" id="IPR058163">
    <property type="entry name" value="LysR-type_TF_proteobact-type"/>
</dbReference>
<dbReference type="Gene3D" id="1.10.10.10">
    <property type="entry name" value="Winged helix-like DNA-binding domain superfamily/Winged helix DNA-binding domain"/>
    <property type="match status" value="1"/>
</dbReference>
<dbReference type="PANTHER" id="PTHR30537">
    <property type="entry name" value="HTH-TYPE TRANSCRIPTIONAL REGULATOR"/>
    <property type="match status" value="1"/>
</dbReference>
<dbReference type="Proteomes" id="UP001169719">
    <property type="component" value="Unassembled WGS sequence"/>
</dbReference>
<dbReference type="PANTHER" id="PTHR30537:SF5">
    <property type="entry name" value="HTH-TYPE TRANSCRIPTIONAL ACTIVATOR TTDR-RELATED"/>
    <property type="match status" value="1"/>
</dbReference>
<dbReference type="SUPFAM" id="SSF53850">
    <property type="entry name" value="Periplasmic binding protein-like II"/>
    <property type="match status" value="1"/>
</dbReference>
<feature type="domain" description="HTH lysR-type" evidence="5">
    <location>
        <begin position="1"/>
        <end position="58"/>
    </location>
</feature>
<dbReference type="SUPFAM" id="SSF46785">
    <property type="entry name" value="Winged helix' DNA-binding domain"/>
    <property type="match status" value="1"/>
</dbReference>
<evidence type="ECO:0000256" key="2">
    <source>
        <dbReference type="ARBA" id="ARBA00023015"/>
    </source>
</evidence>
<dbReference type="InterPro" id="IPR036388">
    <property type="entry name" value="WH-like_DNA-bd_sf"/>
</dbReference>
<evidence type="ECO:0000313" key="7">
    <source>
        <dbReference type="Proteomes" id="UP001169719"/>
    </source>
</evidence>
<evidence type="ECO:0000256" key="1">
    <source>
        <dbReference type="ARBA" id="ARBA00009437"/>
    </source>
</evidence>
<proteinExistence type="inferred from homology"/>
<evidence type="ECO:0000256" key="3">
    <source>
        <dbReference type="ARBA" id="ARBA00023125"/>
    </source>
</evidence>
<sequence length="303" mass="33420">MDIESLKLFVKVADILNISAAGRALGLAPAMASSRIAKLESYVGADLFHRSTRHVRLSAEGEFFLPFATKMLAEHDAAMEAIRAESQDISGTLRFAASSTFAQLYVVPLMTELLDKYPSINLDLRLGDRPVNIIEDGIDLALRSSTIQDSGLRARKLAADRRILCASPDYLSRNGYIAIPEDLRQHQIIGFKDRKPRLMTHAVSGATAVFPPQHCQARLVCDDGTSMRIATIEGVGVSMNALWSVAADLKQGRLVQVLPDYEVDEDTDIWLVYPKANALSPKVRAFIDFLVEKIGAPPVWERD</sequence>
<keyword evidence="3" id="KW-0238">DNA-binding</keyword>